<keyword evidence="1" id="KW-0472">Membrane</keyword>
<organism evidence="2 3">
    <name type="scientific">Micromonospora coxensis</name>
    <dbReference type="NCBI Taxonomy" id="356852"/>
    <lineage>
        <taxon>Bacteria</taxon>
        <taxon>Bacillati</taxon>
        <taxon>Actinomycetota</taxon>
        <taxon>Actinomycetes</taxon>
        <taxon>Micromonosporales</taxon>
        <taxon>Micromonosporaceae</taxon>
        <taxon>Micromonospora</taxon>
    </lineage>
</organism>
<evidence type="ECO:0000313" key="3">
    <source>
        <dbReference type="Proteomes" id="UP000198215"/>
    </source>
</evidence>
<keyword evidence="3" id="KW-1185">Reference proteome</keyword>
<feature type="transmembrane region" description="Helical" evidence="1">
    <location>
        <begin position="73"/>
        <end position="89"/>
    </location>
</feature>
<gene>
    <name evidence="2" type="ORF">GA0070614_1098</name>
</gene>
<dbReference type="Proteomes" id="UP000198215">
    <property type="component" value="Chromosome I"/>
</dbReference>
<feature type="transmembrane region" description="Helical" evidence="1">
    <location>
        <begin position="148"/>
        <end position="167"/>
    </location>
</feature>
<feature type="transmembrane region" description="Helical" evidence="1">
    <location>
        <begin position="21"/>
        <end position="38"/>
    </location>
</feature>
<name>A0A1C5HCF6_9ACTN</name>
<keyword evidence="1" id="KW-0812">Transmembrane</keyword>
<proteinExistence type="predicted"/>
<feature type="transmembrane region" description="Helical" evidence="1">
    <location>
        <begin position="101"/>
        <end position="128"/>
    </location>
</feature>
<reference evidence="3" key="1">
    <citation type="submission" date="2016-06" db="EMBL/GenBank/DDBJ databases">
        <authorList>
            <person name="Varghese N."/>
            <person name="Submissions Spin"/>
        </authorList>
    </citation>
    <scope>NUCLEOTIDE SEQUENCE [LARGE SCALE GENOMIC DNA]</scope>
    <source>
        <strain evidence="3">DSM 45161</strain>
    </source>
</reference>
<accession>A0A1C5HCF6</accession>
<evidence type="ECO:0000313" key="2">
    <source>
        <dbReference type="EMBL" id="SCG43557.1"/>
    </source>
</evidence>
<dbReference type="RefSeq" id="WP_172892375.1">
    <property type="nucleotide sequence ID" value="NZ_LT607753.1"/>
</dbReference>
<dbReference type="AlphaFoldDB" id="A0A1C5HCF6"/>
<protein>
    <submittedName>
        <fullName evidence="2">Uncharacterized protein</fullName>
    </submittedName>
</protein>
<sequence length="196" mass="22285">MTVANGHTSRRGLIGAINERHHRAVLGLYMVIVLGHWAEHLVQAFQIWGLGWARPQARGVLGMPFPWLVSSEWLHYGYAIVMLIGLFALRPGFVGRARTWWTIALVIQFWHHVEHLLLLLQVQMGFLLPGTTVPTSLAQLVVPRVELHLFYNSIVFLPMLIAMYLHLRPNDGELRQMTCSCTHESRRRLTLAPSAG</sequence>
<dbReference type="EMBL" id="LT607753">
    <property type="protein sequence ID" value="SCG43557.1"/>
    <property type="molecule type" value="Genomic_DNA"/>
</dbReference>
<evidence type="ECO:0000256" key="1">
    <source>
        <dbReference type="SAM" id="Phobius"/>
    </source>
</evidence>
<keyword evidence="1" id="KW-1133">Transmembrane helix</keyword>